<dbReference type="CDD" id="cd01392">
    <property type="entry name" value="HTH_LacI"/>
    <property type="match status" value="1"/>
</dbReference>
<dbReference type="SUPFAM" id="SSF53822">
    <property type="entry name" value="Periplasmic binding protein-like I"/>
    <property type="match status" value="1"/>
</dbReference>
<dbReference type="GO" id="GO:0000976">
    <property type="term" value="F:transcription cis-regulatory region binding"/>
    <property type="evidence" value="ECO:0007669"/>
    <property type="project" value="TreeGrafter"/>
</dbReference>
<dbReference type="EMBL" id="CP045652">
    <property type="protein sequence ID" value="QGA27074.1"/>
    <property type="molecule type" value="Genomic_DNA"/>
</dbReference>
<evidence type="ECO:0000256" key="2">
    <source>
        <dbReference type="ARBA" id="ARBA00023125"/>
    </source>
</evidence>
<evidence type="ECO:0000313" key="6">
    <source>
        <dbReference type="Proteomes" id="UP000326921"/>
    </source>
</evidence>
<feature type="domain" description="HTH lacI-type" evidence="4">
    <location>
        <begin position="12"/>
        <end position="63"/>
    </location>
</feature>
<organism evidence="5 6">
    <name type="scientific">Sphingobacterium zhuxiongii</name>
    <dbReference type="NCBI Taxonomy" id="2662364"/>
    <lineage>
        <taxon>Bacteria</taxon>
        <taxon>Pseudomonadati</taxon>
        <taxon>Bacteroidota</taxon>
        <taxon>Sphingobacteriia</taxon>
        <taxon>Sphingobacteriales</taxon>
        <taxon>Sphingobacteriaceae</taxon>
        <taxon>Sphingobacterium</taxon>
    </lineage>
</organism>
<dbReference type="CDD" id="cd06307">
    <property type="entry name" value="PBP1_sugar_binding"/>
    <property type="match status" value="1"/>
</dbReference>
<evidence type="ECO:0000256" key="3">
    <source>
        <dbReference type="ARBA" id="ARBA00023163"/>
    </source>
</evidence>
<dbReference type="InterPro" id="IPR000843">
    <property type="entry name" value="HTH_LacI"/>
</dbReference>
<proteinExistence type="predicted"/>
<dbReference type="PROSITE" id="PS00356">
    <property type="entry name" value="HTH_LACI_1"/>
    <property type="match status" value="1"/>
</dbReference>
<dbReference type="GO" id="GO:0003700">
    <property type="term" value="F:DNA-binding transcription factor activity"/>
    <property type="evidence" value="ECO:0007669"/>
    <property type="project" value="TreeGrafter"/>
</dbReference>
<dbReference type="RefSeq" id="WP_153511916.1">
    <property type="nucleotide sequence ID" value="NZ_CP045652.1"/>
</dbReference>
<dbReference type="PANTHER" id="PTHR30146:SF144">
    <property type="entry name" value="LACI-FAMILY TRANSCRIPTION REGULATOR"/>
    <property type="match status" value="1"/>
</dbReference>
<dbReference type="PANTHER" id="PTHR30146">
    <property type="entry name" value="LACI-RELATED TRANSCRIPTIONAL REPRESSOR"/>
    <property type="match status" value="1"/>
</dbReference>
<dbReference type="InterPro" id="IPR025997">
    <property type="entry name" value="SBP_2_dom"/>
</dbReference>
<dbReference type="SUPFAM" id="SSF47413">
    <property type="entry name" value="lambda repressor-like DNA-binding domains"/>
    <property type="match status" value="1"/>
</dbReference>
<gene>
    <name evidence="5" type="ORF">GFH32_12430</name>
</gene>
<dbReference type="Gene3D" id="3.40.50.2300">
    <property type="match status" value="2"/>
</dbReference>
<dbReference type="InterPro" id="IPR028082">
    <property type="entry name" value="Peripla_BP_I"/>
</dbReference>
<dbReference type="Gene3D" id="1.10.260.40">
    <property type="entry name" value="lambda repressor-like DNA-binding domains"/>
    <property type="match status" value="1"/>
</dbReference>
<evidence type="ECO:0000256" key="1">
    <source>
        <dbReference type="ARBA" id="ARBA00023015"/>
    </source>
</evidence>
<name>A0A5Q0QCP1_9SPHI</name>
<dbReference type="Pfam" id="PF00356">
    <property type="entry name" value="LacI"/>
    <property type="match status" value="1"/>
</dbReference>
<dbReference type="SMART" id="SM00354">
    <property type="entry name" value="HTH_LACI"/>
    <property type="match status" value="1"/>
</dbReference>
<evidence type="ECO:0000259" key="4">
    <source>
        <dbReference type="PROSITE" id="PS50932"/>
    </source>
</evidence>
<evidence type="ECO:0000313" key="5">
    <source>
        <dbReference type="EMBL" id="QGA27074.1"/>
    </source>
</evidence>
<sequence>MEKKEKVLNGVKEIARRAKVSIATVDRVLHNRAGVSEKTKAKILEIIKELDYKPNILARRLASSKTMHLYTLIPERSAETDYWDVPLQGIFQAENEIKLYNVKVSKFFFDMNDKQSFIEQTKRILKETDIDGLLLAPAFVEEAITFTEECKRRNIPFVFINSDIPQQKSLSYFGPNLFHSGQTAAHLIQYLTKEADKVLLLNIAKDIDSDHHILRKQEGFMHYFQENSPRTIVTENLYDTSYAAVKKALSKIVKADPDLHLIFVTNSRVALVARFLKEIGKKDILLIGYDFLPNNITYLNEGLIDFLICEKPQEQAYRGIKALYRFLMFEEDQEKEYFMPIDIIHRENQQFYKN</sequence>
<reference evidence="5 6" key="1">
    <citation type="submission" date="2019-10" db="EMBL/GenBank/DDBJ databases">
        <authorList>
            <person name="Dong K."/>
        </authorList>
    </citation>
    <scope>NUCLEOTIDE SEQUENCE [LARGE SCALE GENOMIC DNA]</scope>
    <source>
        <strain evidence="6">dk4302</strain>
    </source>
</reference>
<dbReference type="InterPro" id="IPR010982">
    <property type="entry name" value="Lambda_DNA-bd_dom_sf"/>
</dbReference>
<dbReference type="Proteomes" id="UP000326921">
    <property type="component" value="Chromosome"/>
</dbReference>
<dbReference type="KEGG" id="sphe:GFH32_12430"/>
<dbReference type="AlphaFoldDB" id="A0A5Q0QCP1"/>
<dbReference type="PROSITE" id="PS50932">
    <property type="entry name" value="HTH_LACI_2"/>
    <property type="match status" value="1"/>
</dbReference>
<keyword evidence="2" id="KW-0238">DNA-binding</keyword>
<dbReference type="Pfam" id="PF13407">
    <property type="entry name" value="Peripla_BP_4"/>
    <property type="match status" value="1"/>
</dbReference>
<keyword evidence="1" id="KW-0805">Transcription regulation</keyword>
<keyword evidence="6" id="KW-1185">Reference proteome</keyword>
<protein>
    <submittedName>
        <fullName evidence="5">Substrate-binding domain-containing protein</fullName>
    </submittedName>
</protein>
<keyword evidence="3" id="KW-0804">Transcription</keyword>
<accession>A0A5Q0QCP1</accession>